<accession>A0A8J4D3I0</accession>
<organism evidence="3 6">
    <name type="scientific">Volvox reticuliferus</name>
    <dbReference type="NCBI Taxonomy" id="1737510"/>
    <lineage>
        <taxon>Eukaryota</taxon>
        <taxon>Viridiplantae</taxon>
        <taxon>Chlorophyta</taxon>
        <taxon>core chlorophytes</taxon>
        <taxon>Chlorophyceae</taxon>
        <taxon>CS clade</taxon>
        <taxon>Chlamydomonadales</taxon>
        <taxon>Volvocaceae</taxon>
        <taxon>Volvox</taxon>
    </lineage>
</organism>
<evidence type="ECO:0000313" key="6">
    <source>
        <dbReference type="Proteomes" id="UP000747110"/>
    </source>
</evidence>
<name>A0A8J4D3I0_9CHLO</name>
<dbReference type="Proteomes" id="UP000747110">
    <property type="component" value="Unassembled WGS sequence"/>
</dbReference>
<dbReference type="EMBL" id="BNCP01000073">
    <property type="protein sequence ID" value="GIL92178.1"/>
    <property type="molecule type" value="Genomic_DNA"/>
</dbReference>
<evidence type="ECO:0000256" key="1">
    <source>
        <dbReference type="SAM" id="Coils"/>
    </source>
</evidence>
<keyword evidence="6" id="KW-1185">Reference proteome</keyword>
<evidence type="ECO:0000313" key="3">
    <source>
        <dbReference type="EMBL" id="GIL92178.1"/>
    </source>
</evidence>
<proteinExistence type="predicted"/>
<dbReference type="EMBL" id="BNCQ01000026">
    <property type="protein sequence ID" value="GIM08091.1"/>
    <property type="molecule type" value="Genomic_DNA"/>
</dbReference>
<feature type="region of interest" description="Disordered" evidence="2">
    <location>
        <begin position="154"/>
        <end position="173"/>
    </location>
</feature>
<evidence type="ECO:0000313" key="5">
    <source>
        <dbReference type="EMBL" id="GIM08091.1"/>
    </source>
</evidence>
<dbReference type="AlphaFoldDB" id="A0A8J4D3I0"/>
<gene>
    <name evidence="3" type="ORF">Vretifemale_19749</name>
    <name evidence="4" type="ORF">Vretifemale_19753</name>
    <name evidence="5" type="ORF">Vretimale_12153</name>
</gene>
<sequence>MSIGNGNEIDAINETLDAALVILKTENSNIHEMLEHLDNSLQELKKSIRDLTEEMVTNLETLSLTSKDRQYPYMDENNTDVDRIIKTVSKSEPAVWQTPWKVASGSRQRADETFNDETRHEIVTAAHLRREGNNENPEVVTLPECSEIAQRKGYNASHGQALGRQLQQRKCGA</sequence>
<reference evidence="3" key="1">
    <citation type="journal article" date="2021" name="Proc. Natl. Acad. Sci. U.S.A.">
        <title>Three genomes in the algal genus Volvox reveal the fate of a haploid sex-determining region after a transition to homothallism.</title>
        <authorList>
            <person name="Yamamoto K."/>
            <person name="Hamaji T."/>
            <person name="Kawai-Toyooka H."/>
            <person name="Matsuzaki R."/>
            <person name="Takahashi F."/>
            <person name="Nishimura Y."/>
            <person name="Kawachi M."/>
            <person name="Noguchi H."/>
            <person name="Minakuchi Y."/>
            <person name="Umen J.G."/>
            <person name="Toyoda A."/>
            <person name="Nozaki H."/>
        </authorList>
    </citation>
    <scope>NUCLEOTIDE SEQUENCE</scope>
    <source>
        <strain evidence="5">NIES-3785</strain>
        <strain evidence="3">NIES-3786</strain>
    </source>
</reference>
<feature type="coiled-coil region" evidence="1">
    <location>
        <begin position="34"/>
        <end position="61"/>
    </location>
</feature>
<evidence type="ECO:0000313" key="4">
    <source>
        <dbReference type="EMBL" id="GIL92182.1"/>
    </source>
</evidence>
<dbReference type="EMBL" id="BNCP01000073">
    <property type="protein sequence ID" value="GIL92182.1"/>
    <property type="molecule type" value="Genomic_DNA"/>
</dbReference>
<protein>
    <submittedName>
        <fullName evidence="3">Uncharacterized protein</fullName>
    </submittedName>
</protein>
<keyword evidence="1" id="KW-0175">Coiled coil</keyword>
<dbReference type="Proteomes" id="UP000722791">
    <property type="component" value="Unassembled WGS sequence"/>
</dbReference>
<evidence type="ECO:0000256" key="2">
    <source>
        <dbReference type="SAM" id="MobiDB-lite"/>
    </source>
</evidence>
<comment type="caution">
    <text evidence="3">The sequence shown here is derived from an EMBL/GenBank/DDBJ whole genome shotgun (WGS) entry which is preliminary data.</text>
</comment>